<dbReference type="Gene3D" id="3.40.50.10190">
    <property type="entry name" value="BRCT domain"/>
    <property type="match status" value="1"/>
</dbReference>
<keyword evidence="3" id="KW-1185">Reference proteome</keyword>
<evidence type="ECO:0000313" key="3">
    <source>
        <dbReference type="Proteomes" id="UP001589536"/>
    </source>
</evidence>
<organism evidence="2 3">
    <name type="scientific">Arthrobacter methylotrophus</name>
    <dbReference type="NCBI Taxonomy" id="121291"/>
    <lineage>
        <taxon>Bacteria</taxon>
        <taxon>Bacillati</taxon>
        <taxon>Actinomycetota</taxon>
        <taxon>Actinomycetes</taxon>
        <taxon>Micrococcales</taxon>
        <taxon>Micrococcaceae</taxon>
        <taxon>Arthrobacter</taxon>
    </lineage>
</organism>
<sequence>MKSTVGWAQFKLRFLDRRAASGLDSNCRSGLHSSCHNHKASGSVSKTTDLLVCGEEGSAKWNRAKELGIKIVTPEEFARMLKDGEG</sequence>
<dbReference type="EMBL" id="JBHMBH010000019">
    <property type="protein sequence ID" value="MFB9714056.1"/>
    <property type="molecule type" value="Genomic_DNA"/>
</dbReference>
<dbReference type="InterPro" id="IPR001357">
    <property type="entry name" value="BRCT_dom"/>
</dbReference>
<comment type="caution">
    <text evidence="2">The sequence shown here is derived from an EMBL/GenBank/DDBJ whole genome shotgun (WGS) entry which is preliminary data.</text>
</comment>
<dbReference type="SUPFAM" id="SSF52113">
    <property type="entry name" value="BRCT domain"/>
    <property type="match status" value="1"/>
</dbReference>
<proteinExistence type="predicted"/>
<dbReference type="RefSeq" id="WP_345043033.1">
    <property type="nucleotide sequence ID" value="NZ_BAABED010000001.1"/>
</dbReference>
<dbReference type="InterPro" id="IPR036420">
    <property type="entry name" value="BRCT_dom_sf"/>
</dbReference>
<dbReference type="Proteomes" id="UP001589536">
    <property type="component" value="Unassembled WGS sequence"/>
</dbReference>
<accession>A0ABV5UNS0</accession>
<evidence type="ECO:0000259" key="1">
    <source>
        <dbReference type="Pfam" id="PF00533"/>
    </source>
</evidence>
<evidence type="ECO:0000313" key="2">
    <source>
        <dbReference type="EMBL" id="MFB9714056.1"/>
    </source>
</evidence>
<reference evidence="2 3" key="1">
    <citation type="submission" date="2024-09" db="EMBL/GenBank/DDBJ databases">
        <authorList>
            <person name="Sun Q."/>
            <person name="Mori K."/>
        </authorList>
    </citation>
    <scope>NUCLEOTIDE SEQUENCE [LARGE SCALE GENOMIC DNA]</scope>
    <source>
        <strain evidence="2 3">JCM 13519</strain>
    </source>
</reference>
<protein>
    <submittedName>
        <fullName evidence="2">BRCT domain-containing protein</fullName>
    </submittedName>
</protein>
<name>A0ABV5UNS0_9MICC</name>
<feature type="domain" description="BRCT" evidence="1">
    <location>
        <begin position="41"/>
        <end position="79"/>
    </location>
</feature>
<gene>
    <name evidence="2" type="ORF">ACFFPI_07780</name>
</gene>
<dbReference type="Pfam" id="PF00533">
    <property type="entry name" value="BRCT"/>
    <property type="match status" value="1"/>
</dbReference>